<evidence type="ECO:0000313" key="3">
    <source>
        <dbReference type="Proteomes" id="UP000694546"/>
    </source>
</evidence>
<dbReference type="PANTHER" id="PTHR23295:SF5">
    <property type="entry name" value="SI:CH211-216L23.2"/>
    <property type="match status" value="1"/>
</dbReference>
<feature type="compositionally biased region" description="Low complexity" evidence="1">
    <location>
        <begin position="377"/>
        <end position="392"/>
    </location>
</feature>
<proteinExistence type="predicted"/>
<dbReference type="GeneTree" id="ENSGT00530000064134"/>
<dbReference type="PANTHER" id="PTHR23295">
    <property type="entry name" value="NUCLEAR RECEPTOR COACTIVATOR 5-RELATED"/>
    <property type="match status" value="1"/>
</dbReference>
<dbReference type="InterPro" id="IPR036621">
    <property type="entry name" value="Anticodon-bd_dom_sf"/>
</dbReference>
<evidence type="ECO:0000313" key="2">
    <source>
        <dbReference type="Ensembl" id="ENSGMOP00000013788.2"/>
    </source>
</evidence>
<reference evidence="2" key="1">
    <citation type="submission" date="2025-08" db="UniProtKB">
        <authorList>
            <consortium name="Ensembl"/>
        </authorList>
    </citation>
    <scope>IDENTIFICATION</scope>
</reference>
<organism evidence="2 3">
    <name type="scientific">Gadus morhua</name>
    <name type="common">Atlantic cod</name>
    <dbReference type="NCBI Taxonomy" id="8049"/>
    <lineage>
        <taxon>Eukaryota</taxon>
        <taxon>Metazoa</taxon>
        <taxon>Chordata</taxon>
        <taxon>Craniata</taxon>
        <taxon>Vertebrata</taxon>
        <taxon>Euteleostomi</taxon>
        <taxon>Actinopterygii</taxon>
        <taxon>Neopterygii</taxon>
        <taxon>Teleostei</taxon>
        <taxon>Neoteleostei</taxon>
        <taxon>Acanthomorphata</taxon>
        <taxon>Zeiogadaria</taxon>
        <taxon>Gadariae</taxon>
        <taxon>Gadiformes</taxon>
        <taxon>Gadoidei</taxon>
        <taxon>Gadidae</taxon>
        <taxon>Gadus</taxon>
    </lineage>
</organism>
<keyword evidence="3" id="KW-1185">Reference proteome</keyword>
<dbReference type="SUPFAM" id="SSF52954">
    <property type="entry name" value="Class II aaRS ABD-related"/>
    <property type="match status" value="1"/>
</dbReference>
<feature type="region of interest" description="Disordered" evidence="1">
    <location>
        <begin position="272"/>
        <end position="427"/>
    </location>
</feature>
<name>A0A8C4ZG39_GADMO</name>
<feature type="compositionally biased region" description="Pro residues" evidence="1">
    <location>
        <begin position="290"/>
        <end position="303"/>
    </location>
</feature>
<dbReference type="InterPro" id="IPR052600">
    <property type="entry name" value="Nuc_rcpt_coact/corep"/>
</dbReference>
<dbReference type="OMA" id="CILVEQK"/>
<feature type="compositionally biased region" description="Basic and acidic residues" evidence="1">
    <location>
        <begin position="35"/>
        <end position="57"/>
    </location>
</feature>
<dbReference type="Proteomes" id="UP000694546">
    <property type="component" value="Chromosome 9"/>
</dbReference>
<accession>A0A8C4ZG39</accession>
<sequence length="427" mass="46925">MSSWAKSSGTGRRPQTTPNGSQTHRSFRRPAPYPTREDRTEEHKDILKSYEELEQQHKYSSNMQFEGYQRPPNTKTEGYSPTDRRKALYQRFYRQVQDEKEPADCVVLSITNQCMDYPKSLGECLQERGLSVEMLYLQAESGLTRALQDIRADGSPLCILVEHTNVALSSCTVIIFSESLKIHRNMPKDQAMDFVAAEYNRGLVKERPPKEPADMAARASQLLSDFLDRQKVERHAVPSDTRQLLLLLAEGVHLYPEELATVSQYLRSRQDHMQASTTDGKRGNMLPPGLGKPPPLLPTPPSAPLTLPGPGGPLAGPAGEPQPGPLLSPSGSYPKTKPPPLLSLHRAPGPHGPPHGPPHGTHLGPAPPRGPPSLHSPYNGPRPHGPPHNHVPQYYQGPRGSAHGARGGPPSLKSLRPHTPLMPVPGY</sequence>
<dbReference type="Ensembl" id="ENSGMOT00000014150.2">
    <property type="protein sequence ID" value="ENSGMOP00000013788.2"/>
    <property type="gene ID" value="ENSGMOG00000012886.2"/>
</dbReference>
<protein>
    <submittedName>
        <fullName evidence="2">Si:ch211-216l23.2</fullName>
    </submittedName>
</protein>
<feature type="compositionally biased region" description="Polar residues" evidence="1">
    <location>
        <begin position="1"/>
        <end position="24"/>
    </location>
</feature>
<feature type="region of interest" description="Disordered" evidence="1">
    <location>
        <begin position="1"/>
        <end position="82"/>
    </location>
</feature>
<reference evidence="2" key="2">
    <citation type="submission" date="2025-09" db="UniProtKB">
        <authorList>
            <consortium name="Ensembl"/>
        </authorList>
    </citation>
    <scope>IDENTIFICATION</scope>
</reference>
<dbReference type="Gene3D" id="3.40.50.800">
    <property type="entry name" value="Anticodon-binding domain"/>
    <property type="match status" value="1"/>
</dbReference>
<evidence type="ECO:0000256" key="1">
    <source>
        <dbReference type="SAM" id="MobiDB-lite"/>
    </source>
</evidence>
<gene>
    <name evidence="2" type="primary">si:ch211-216l23.2</name>
</gene>
<dbReference type="AlphaFoldDB" id="A0A8C4ZG39"/>